<feature type="transmembrane region" description="Helical" evidence="1">
    <location>
        <begin position="14"/>
        <end position="38"/>
    </location>
</feature>
<sequence length="83" mass="9444">MISVKKKLTVLRGAFYFVPVLLVIYAMSIGPVFGYLLAQDDDIPHSFGQFVDNFYAPLKWIINQSDALSDLFGSYIKICMELF</sequence>
<evidence type="ECO:0000313" key="2">
    <source>
        <dbReference type="EMBL" id="QDV18256.1"/>
    </source>
</evidence>
<dbReference type="Proteomes" id="UP000320839">
    <property type="component" value="Chromosome"/>
</dbReference>
<evidence type="ECO:0000256" key="1">
    <source>
        <dbReference type="SAM" id="Phobius"/>
    </source>
</evidence>
<evidence type="ECO:0000313" key="3">
    <source>
        <dbReference type="Proteomes" id="UP000320839"/>
    </source>
</evidence>
<gene>
    <name evidence="2" type="ORF">Pan153_29130</name>
</gene>
<name>A0A518FPH8_9PLAN</name>
<dbReference type="AlphaFoldDB" id="A0A518FPH8"/>
<organism evidence="2 3">
    <name type="scientific">Gimesia panareensis</name>
    <dbReference type="NCBI Taxonomy" id="2527978"/>
    <lineage>
        <taxon>Bacteria</taxon>
        <taxon>Pseudomonadati</taxon>
        <taxon>Planctomycetota</taxon>
        <taxon>Planctomycetia</taxon>
        <taxon>Planctomycetales</taxon>
        <taxon>Planctomycetaceae</taxon>
        <taxon>Gimesia</taxon>
    </lineage>
</organism>
<keyword evidence="1" id="KW-1133">Transmembrane helix</keyword>
<reference evidence="2 3" key="1">
    <citation type="submission" date="2019-02" db="EMBL/GenBank/DDBJ databases">
        <title>Deep-cultivation of Planctomycetes and their phenomic and genomic characterization uncovers novel biology.</title>
        <authorList>
            <person name="Wiegand S."/>
            <person name="Jogler M."/>
            <person name="Boedeker C."/>
            <person name="Pinto D."/>
            <person name="Vollmers J."/>
            <person name="Rivas-Marin E."/>
            <person name="Kohn T."/>
            <person name="Peeters S.H."/>
            <person name="Heuer A."/>
            <person name="Rast P."/>
            <person name="Oberbeckmann S."/>
            <person name="Bunk B."/>
            <person name="Jeske O."/>
            <person name="Meyerdierks A."/>
            <person name="Storesund J.E."/>
            <person name="Kallscheuer N."/>
            <person name="Luecker S."/>
            <person name="Lage O.M."/>
            <person name="Pohl T."/>
            <person name="Merkel B.J."/>
            <person name="Hornburger P."/>
            <person name="Mueller R.-W."/>
            <person name="Bruemmer F."/>
            <person name="Labrenz M."/>
            <person name="Spormann A.M."/>
            <person name="Op den Camp H."/>
            <person name="Overmann J."/>
            <person name="Amann R."/>
            <person name="Jetten M.S.M."/>
            <person name="Mascher T."/>
            <person name="Medema M.H."/>
            <person name="Devos D.P."/>
            <person name="Kaster A.-K."/>
            <person name="Ovreas L."/>
            <person name="Rohde M."/>
            <person name="Galperin M.Y."/>
            <person name="Jogler C."/>
        </authorList>
    </citation>
    <scope>NUCLEOTIDE SEQUENCE [LARGE SCALE GENOMIC DNA]</scope>
    <source>
        <strain evidence="2 3">Pan153</strain>
    </source>
</reference>
<keyword evidence="1" id="KW-0812">Transmembrane</keyword>
<keyword evidence="1" id="KW-0472">Membrane</keyword>
<proteinExistence type="predicted"/>
<dbReference type="EMBL" id="CP036317">
    <property type="protein sequence ID" value="QDV18256.1"/>
    <property type="molecule type" value="Genomic_DNA"/>
</dbReference>
<evidence type="ECO:0008006" key="4">
    <source>
        <dbReference type="Google" id="ProtNLM"/>
    </source>
</evidence>
<protein>
    <recommendedName>
        <fullName evidence="4">ABC-2 family transporter protein</fullName>
    </recommendedName>
</protein>
<accession>A0A518FPH8</accession>